<dbReference type="Proteomes" id="UP000317257">
    <property type="component" value="Unassembled WGS sequence"/>
</dbReference>
<protein>
    <submittedName>
        <fullName evidence="2">Uncharacterized protein</fullName>
    </submittedName>
</protein>
<dbReference type="AlphaFoldDB" id="A0A5C6GA80"/>
<proteinExistence type="predicted"/>
<feature type="region of interest" description="Disordered" evidence="1">
    <location>
        <begin position="36"/>
        <end position="122"/>
    </location>
</feature>
<comment type="caution">
    <text evidence="2">The sequence shown here is derived from an EMBL/GenBank/DDBJ whole genome shotgun (WGS) entry which is preliminary data.</text>
</comment>
<reference evidence="3" key="1">
    <citation type="submission" date="2018-12" db="EMBL/GenBank/DDBJ databases">
        <title>The complete genome of Metarhizium rileyi, a key fungal pathogen of Lepidoptera.</title>
        <authorList>
            <person name="Binneck E."/>
            <person name="Lastra C.C.L."/>
            <person name="Sosa-Gomez D.R."/>
        </authorList>
    </citation>
    <scope>NUCLEOTIDE SEQUENCE [LARGE SCALE GENOMIC DNA]</scope>
    <source>
        <strain evidence="3">Cep018-CH2</strain>
    </source>
</reference>
<dbReference type="InterPro" id="IPR024368">
    <property type="entry name" value="Ecl1/2/3"/>
</dbReference>
<sequence length="184" mass="20190">MAAGSVTSSWAASFCLGCDNQASGSDYCSEQCHLKDREHSSAADGSTSGLQSRHDERRCPPLVSVRATRLSPAAAGARPSSTRSVLPGEGRAGVSSNIRPTHHQRSKSFEWSRPRMKPPTKSYHHLDVLKDEDSIPSDTSSDVRSMKRNTIMVPTAEYVASSTDWDIWRPRETSLAIETEEMIL</sequence>
<accession>A0A5C6GA80</accession>
<dbReference type="EMBL" id="SBHS01000012">
    <property type="protein sequence ID" value="TWU74239.1"/>
    <property type="molecule type" value="Genomic_DNA"/>
</dbReference>
<evidence type="ECO:0000313" key="2">
    <source>
        <dbReference type="EMBL" id="TWU74239.1"/>
    </source>
</evidence>
<organism evidence="2 3">
    <name type="scientific">Metarhizium rileyi (strain RCEF 4871)</name>
    <name type="common">Nomuraea rileyi</name>
    <dbReference type="NCBI Taxonomy" id="1649241"/>
    <lineage>
        <taxon>Eukaryota</taxon>
        <taxon>Fungi</taxon>
        <taxon>Dikarya</taxon>
        <taxon>Ascomycota</taxon>
        <taxon>Pezizomycotina</taxon>
        <taxon>Sordariomycetes</taxon>
        <taxon>Hypocreomycetidae</taxon>
        <taxon>Hypocreales</taxon>
        <taxon>Clavicipitaceae</taxon>
        <taxon>Metarhizium</taxon>
    </lineage>
</organism>
<gene>
    <name evidence="2" type="ORF">ED733_004119</name>
</gene>
<evidence type="ECO:0000256" key="1">
    <source>
        <dbReference type="SAM" id="MobiDB-lite"/>
    </source>
</evidence>
<dbReference type="Pfam" id="PF12855">
    <property type="entry name" value="Ecl1"/>
    <property type="match status" value="1"/>
</dbReference>
<evidence type="ECO:0000313" key="3">
    <source>
        <dbReference type="Proteomes" id="UP000317257"/>
    </source>
</evidence>
<name>A0A5C6GA80_METRR</name>